<dbReference type="eggNOG" id="COG0553">
    <property type="taxonomic scope" value="Bacteria"/>
</dbReference>
<keyword evidence="4" id="KW-0067">ATP-binding</keyword>
<feature type="domain" description="Helicase C-terminal" evidence="3">
    <location>
        <begin position="122"/>
        <end position="281"/>
    </location>
</feature>
<dbReference type="RefSeq" id="WP_007194926.1">
    <property type="nucleotide sequence ID" value="NZ_AFWV01000015.1"/>
</dbReference>
<dbReference type="GO" id="GO:0004386">
    <property type="term" value="F:helicase activity"/>
    <property type="evidence" value="ECO:0007669"/>
    <property type="project" value="UniProtKB-KW"/>
</dbReference>
<evidence type="ECO:0000256" key="2">
    <source>
        <dbReference type="SAM" id="MobiDB-lite"/>
    </source>
</evidence>
<dbReference type="PANTHER" id="PTHR45766:SF6">
    <property type="entry name" value="SWI_SNF-RELATED MATRIX-ASSOCIATED ACTIN-DEPENDENT REGULATOR OF CHROMATIN SUBFAMILY A-LIKE PROTEIN 1"/>
    <property type="match status" value="1"/>
</dbReference>
<keyword evidence="4" id="KW-0547">Nucleotide-binding</keyword>
<feature type="compositionally biased region" description="Polar residues" evidence="2">
    <location>
        <begin position="258"/>
        <end position="274"/>
    </location>
</feature>
<name>F9UGK1_9GAMM</name>
<proteinExistence type="predicted"/>
<dbReference type="InterPro" id="IPR027417">
    <property type="entry name" value="P-loop_NTPase"/>
</dbReference>
<sequence length="306" mass="34332">MIESPVYRREVGLWEHQKHFVKIAFDMHLGPHGARFVLADQVGLGKTIQLAMAAQLMARAGDKPVLILALKPLIWQWQGELNTLLDMPSAVWDGRGWVDENGIEYPSAGPESIRKCPRRVGSTEEGWRELGCIIFSQYFDSVLWLATRLTAEIPEEEIGIYAGARRSGIMHNGVFTGAARELIKERVRTGKIRVLIGTDVASEGLNLQRLGTLINLDLPWNPSRLEQRKGRCFRSGWRTSPTFSDRSRTSWRTSGSTLHSARSTGRNGRSTRFPNSIRSSCGITGSRRWIGRVALGCWIRMSANAF</sequence>
<dbReference type="PANTHER" id="PTHR45766">
    <property type="entry name" value="DNA ANNEALING HELICASE AND ENDONUCLEASE ZRANB3 FAMILY MEMBER"/>
    <property type="match status" value="1"/>
</dbReference>
<dbReference type="Pfam" id="PF00271">
    <property type="entry name" value="Helicase_C"/>
    <property type="match status" value="1"/>
</dbReference>
<dbReference type="Proteomes" id="UP000005459">
    <property type="component" value="Unassembled WGS sequence"/>
</dbReference>
<protein>
    <submittedName>
        <fullName evidence="4">Helicase domain-containing protein</fullName>
    </submittedName>
</protein>
<accession>F9UGK1</accession>
<dbReference type="SMART" id="SM00490">
    <property type="entry name" value="HELICc"/>
    <property type="match status" value="1"/>
</dbReference>
<dbReference type="SUPFAM" id="SSF52540">
    <property type="entry name" value="P-loop containing nucleoside triphosphate hydrolases"/>
    <property type="match status" value="1"/>
</dbReference>
<gene>
    <name evidence="4" type="ORF">ThimaDRAFT_4054</name>
</gene>
<dbReference type="Gene3D" id="3.40.50.300">
    <property type="entry name" value="P-loop containing nucleotide triphosphate hydrolases"/>
    <property type="match status" value="1"/>
</dbReference>
<dbReference type="Gene3D" id="3.40.50.10810">
    <property type="entry name" value="Tandem AAA-ATPase domain"/>
    <property type="match status" value="1"/>
</dbReference>
<evidence type="ECO:0000313" key="5">
    <source>
        <dbReference type="Proteomes" id="UP000005459"/>
    </source>
</evidence>
<keyword evidence="5" id="KW-1185">Reference proteome</keyword>
<keyword evidence="4" id="KW-0347">Helicase</keyword>
<evidence type="ECO:0000256" key="1">
    <source>
        <dbReference type="ARBA" id="ARBA00022801"/>
    </source>
</evidence>
<dbReference type="CDD" id="cd18793">
    <property type="entry name" value="SF2_C_SNF"/>
    <property type="match status" value="1"/>
</dbReference>
<dbReference type="InterPro" id="IPR038718">
    <property type="entry name" value="SNF2-like_sf"/>
</dbReference>
<dbReference type="AlphaFoldDB" id="F9UGK1"/>
<feature type="region of interest" description="Disordered" evidence="2">
    <location>
        <begin position="240"/>
        <end position="274"/>
    </location>
</feature>
<organism evidence="4 5">
    <name type="scientific">Thiocapsa marina 5811</name>
    <dbReference type="NCBI Taxonomy" id="768671"/>
    <lineage>
        <taxon>Bacteria</taxon>
        <taxon>Pseudomonadati</taxon>
        <taxon>Pseudomonadota</taxon>
        <taxon>Gammaproteobacteria</taxon>
        <taxon>Chromatiales</taxon>
        <taxon>Chromatiaceae</taxon>
        <taxon>Thiocapsa</taxon>
    </lineage>
</organism>
<evidence type="ECO:0000259" key="3">
    <source>
        <dbReference type="PROSITE" id="PS51194"/>
    </source>
</evidence>
<dbReference type="InterPro" id="IPR001650">
    <property type="entry name" value="Helicase_C-like"/>
</dbReference>
<dbReference type="GO" id="GO:0016787">
    <property type="term" value="F:hydrolase activity"/>
    <property type="evidence" value="ECO:0007669"/>
    <property type="project" value="UniProtKB-KW"/>
</dbReference>
<reference evidence="4 5" key="1">
    <citation type="submission" date="2011-06" db="EMBL/GenBank/DDBJ databases">
        <title>The draft genome of Thiocapsa marina 5811.</title>
        <authorList>
            <consortium name="US DOE Joint Genome Institute (JGI-PGF)"/>
            <person name="Lucas S."/>
            <person name="Han J."/>
            <person name="Cheng J.-F."/>
            <person name="Goodwin L."/>
            <person name="Pitluck S."/>
            <person name="Peters L."/>
            <person name="Land M.L."/>
            <person name="Hauser L."/>
            <person name="Vogl K."/>
            <person name="Liu Z."/>
            <person name="Imhoff J."/>
            <person name="Thiel V."/>
            <person name="Frigaard N.-U."/>
            <person name="Bryant D."/>
            <person name="Woyke T.J."/>
        </authorList>
    </citation>
    <scope>NUCLEOTIDE SEQUENCE [LARGE SCALE GENOMIC DNA]</scope>
    <source>
        <strain evidence="4 5">5811</strain>
    </source>
</reference>
<dbReference type="PROSITE" id="PS51194">
    <property type="entry name" value="HELICASE_CTER"/>
    <property type="match status" value="1"/>
</dbReference>
<keyword evidence="1" id="KW-0378">Hydrolase</keyword>
<evidence type="ECO:0000313" key="4">
    <source>
        <dbReference type="EMBL" id="EGV16684.1"/>
    </source>
</evidence>
<dbReference type="InterPro" id="IPR049730">
    <property type="entry name" value="SNF2/RAD54-like_C"/>
</dbReference>
<dbReference type="STRING" id="768671.ThimaDRAFT_4054"/>
<dbReference type="EMBL" id="AFWV01000015">
    <property type="protein sequence ID" value="EGV16684.1"/>
    <property type="molecule type" value="Genomic_DNA"/>
</dbReference>